<organism evidence="2 3">
    <name type="scientific">Persicimonas caeni</name>
    <dbReference type="NCBI Taxonomy" id="2292766"/>
    <lineage>
        <taxon>Bacteria</taxon>
        <taxon>Deltaproteobacteria</taxon>
        <taxon>Bradymonadales</taxon>
        <taxon>Bradymonadaceae</taxon>
        <taxon>Persicimonas</taxon>
    </lineage>
</organism>
<evidence type="ECO:0000313" key="2">
    <source>
        <dbReference type="EMBL" id="QDG51449.1"/>
    </source>
</evidence>
<name>A0A4Y6PTI9_PERCE</name>
<dbReference type="RefSeq" id="WP_141197929.1">
    <property type="nucleotide sequence ID" value="NZ_CP041186.1"/>
</dbReference>
<dbReference type="EMBL" id="CP041186">
    <property type="protein sequence ID" value="QDG51449.1"/>
    <property type="molecule type" value="Genomic_DNA"/>
</dbReference>
<dbReference type="OrthoDB" id="10009498at2"/>
<feature type="compositionally biased region" description="Basic and acidic residues" evidence="1">
    <location>
        <begin position="1"/>
        <end position="19"/>
    </location>
</feature>
<proteinExistence type="predicted"/>
<sequence length="217" mass="23963">MPPEDREQPASSDDERSIEELGDAESAPVGPAPVDPAEEDVQTSFVRMLAVLKQVVASRDEIVGFVATWLPLLGALKSLGTTAAKFGWRARQLVAAPGEEAFFDEEIVAEFREQFDELVDAFPEASALFFGVDNLDNLVRETAQDEEARAVVARFGRVVEAKMNALIGRLVEWGLEEGAPELSVEKLEGFVRGLEALLQEVLDRWVLPNVYGRFDEE</sequence>
<accession>A0A4Y6PTI9</accession>
<dbReference type="AlphaFoldDB" id="A0A4Y6PTI9"/>
<dbReference type="Proteomes" id="UP000315995">
    <property type="component" value="Chromosome"/>
</dbReference>
<gene>
    <name evidence="2" type="ORF">FIV42_12050</name>
</gene>
<evidence type="ECO:0000313" key="3">
    <source>
        <dbReference type="Proteomes" id="UP000315995"/>
    </source>
</evidence>
<evidence type="ECO:0000256" key="1">
    <source>
        <dbReference type="SAM" id="MobiDB-lite"/>
    </source>
</evidence>
<keyword evidence="3" id="KW-1185">Reference proteome</keyword>
<reference evidence="2 3" key="1">
    <citation type="submission" date="2019-06" db="EMBL/GenBank/DDBJ databases">
        <title>Persicimonas caeni gen. nov., sp. nov., a predatory bacterium isolated from solar saltern.</title>
        <authorList>
            <person name="Wang S."/>
        </authorList>
    </citation>
    <scope>NUCLEOTIDE SEQUENCE [LARGE SCALE GENOMIC DNA]</scope>
    <source>
        <strain evidence="2 3">YN101</strain>
    </source>
</reference>
<protein>
    <submittedName>
        <fullName evidence="2">Uncharacterized protein</fullName>
    </submittedName>
</protein>
<feature type="region of interest" description="Disordered" evidence="1">
    <location>
        <begin position="1"/>
        <end position="37"/>
    </location>
</feature>
<accession>A0A5B8Y4D2</accession>